<dbReference type="STRING" id="64571.A0A1Y2GBY7"/>
<reference evidence="2 3" key="1">
    <citation type="submission" date="2016-07" db="EMBL/GenBank/DDBJ databases">
        <title>Pervasive Adenine N6-methylation of Active Genes in Fungi.</title>
        <authorList>
            <consortium name="DOE Joint Genome Institute"/>
            <person name="Mondo S.J."/>
            <person name="Dannebaum R.O."/>
            <person name="Kuo R.C."/>
            <person name="Labutti K."/>
            <person name="Haridas S."/>
            <person name="Kuo A."/>
            <person name="Salamov A."/>
            <person name="Ahrendt S.R."/>
            <person name="Lipzen A."/>
            <person name="Sullivan W."/>
            <person name="Andreopoulos W.B."/>
            <person name="Clum A."/>
            <person name="Lindquist E."/>
            <person name="Daum C."/>
            <person name="Ramamoorthy G.K."/>
            <person name="Gryganskyi A."/>
            <person name="Culley D."/>
            <person name="Magnuson J.K."/>
            <person name="James T.Y."/>
            <person name="O'Malley M.A."/>
            <person name="Stajich J.E."/>
            <person name="Spatafora J.W."/>
            <person name="Visel A."/>
            <person name="Grigoriev I.V."/>
        </authorList>
    </citation>
    <scope>NUCLEOTIDE SEQUENCE [LARGE SCALE GENOMIC DNA]</scope>
    <source>
        <strain evidence="2 3">NRRL 3116</strain>
    </source>
</reference>
<dbReference type="InParanoid" id="A0A1Y2GBY7"/>
<name>A0A1Y2GBY7_9FUNG</name>
<dbReference type="EMBL" id="MCFF01000045">
    <property type="protein sequence ID" value="ORZ06603.1"/>
    <property type="molecule type" value="Genomic_DNA"/>
</dbReference>
<organism evidence="2 3">
    <name type="scientific">Lobosporangium transversale</name>
    <dbReference type="NCBI Taxonomy" id="64571"/>
    <lineage>
        <taxon>Eukaryota</taxon>
        <taxon>Fungi</taxon>
        <taxon>Fungi incertae sedis</taxon>
        <taxon>Mucoromycota</taxon>
        <taxon>Mortierellomycotina</taxon>
        <taxon>Mortierellomycetes</taxon>
        <taxon>Mortierellales</taxon>
        <taxon>Mortierellaceae</taxon>
        <taxon>Lobosporangium</taxon>
    </lineage>
</organism>
<dbReference type="PANTHER" id="PTHR24111:SF0">
    <property type="entry name" value="LEUCINE-RICH REPEAT-CONTAINING PROTEIN"/>
    <property type="match status" value="1"/>
</dbReference>
<evidence type="ECO:0000313" key="2">
    <source>
        <dbReference type="EMBL" id="ORZ06603.1"/>
    </source>
</evidence>
<dbReference type="AlphaFoldDB" id="A0A1Y2GBY7"/>
<dbReference type="Pfam" id="PF13516">
    <property type="entry name" value="LRR_6"/>
    <property type="match status" value="6"/>
</dbReference>
<keyword evidence="3" id="KW-1185">Reference proteome</keyword>
<evidence type="ECO:0000313" key="3">
    <source>
        <dbReference type="Proteomes" id="UP000193648"/>
    </source>
</evidence>
<keyword evidence="1" id="KW-0677">Repeat</keyword>
<dbReference type="GeneID" id="33572382"/>
<evidence type="ECO:0000256" key="1">
    <source>
        <dbReference type="ARBA" id="ARBA00022737"/>
    </source>
</evidence>
<accession>A0A1Y2GBY7</accession>
<dbReference type="OrthoDB" id="120976at2759"/>
<dbReference type="RefSeq" id="XP_021877646.1">
    <property type="nucleotide sequence ID" value="XM_022030541.1"/>
</dbReference>
<gene>
    <name evidence="2" type="ORF">BCR41DRAFT_425122</name>
</gene>
<sequence>MRLSDAFPSMKMMKDQFQQLRKANSDIIEKVCVRIAPTSRSNGSNSSFYVTLQDIRNVFPDAHRFMLDGSLIPFLVDGSGNRIDPLRIAFYPDKVLDVVAEGPKPCNINNSLNSDSNSGSDTTISLPTLKKSVYLASQELLQSLSVLIQSFSSSLVTHENTQKGMTKSDLEQIEILLLYVKKRDEGMLKLQSEMHSLRLKAKENDKVTKLQLEVLKLRLESKEKDEKIINLQHQALSRPTIIQEHANQAPDRATILQKHAEAILAQNYELYEYPLSRLFIILPVDSTKWDPTNVLRNKVRLYFLCEYGDHSIKTRKDSHDQIHIVKHEEYEIQYSMEFFRKYGKHMVILLEWLKLRMLSPTSLRPIPNLTNAGIDKSLDYMKALSAEYPALININTFDDYEVLEGADLRQLGTFLQTSDKYRQICNLYRTTTEVGHVRWICADHFHLDYREKGQKALLCEIALNGGKYNMHLGKAMVKLESSTRAKVFLNALANARCVYELDITLNWDWSEATLEALERALKVSGISILRLELGLSQESSSGNAVPRSTRYEALIRIIELNSMRVIHIALSPDLIELSRLEPRSASHLHKLSFEMEPQGVEANDFRVLVNSLKTNTTLLVLDLEGNSIGDKGALALSEALKTNTALTSLSLRENSIGHKGALALSKALKINTTLTTLNLNWNLIEEKGAVVLLEALKSNTTLVTLGLRGNSIGREGALTLAEALKVNTGLAFLDLHDNSLEKEGILALSEALKTNKVLTDLNLGGNGVRNEGALALSEALKVNTTLTILGLSQNLIKKEGALAFLEALRINTTLTSLDLWDNLVGEEESLALSEALKVNAALALFD</sequence>
<dbReference type="InterPro" id="IPR032675">
    <property type="entry name" value="LRR_dom_sf"/>
</dbReference>
<dbReference type="InterPro" id="IPR052201">
    <property type="entry name" value="LRR-containing_regulator"/>
</dbReference>
<comment type="caution">
    <text evidence="2">The sequence shown here is derived from an EMBL/GenBank/DDBJ whole genome shotgun (WGS) entry which is preliminary data.</text>
</comment>
<dbReference type="Proteomes" id="UP000193648">
    <property type="component" value="Unassembled WGS sequence"/>
</dbReference>
<dbReference type="InterPro" id="IPR001611">
    <property type="entry name" value="Leu-rich_rpt"/>
</dbReference>
<proteinExistence type="predicted"/>
<dbReference type="SMART" id="SM00368">
    <property type="entry name" value="LRR_RI"/>
    <property type="match status" value="8"/>
</dbReference>
<dbReference type="SUPFAM" id="SSF52047">
    <property type="entry name" value="RNI-like"/>
    <property type="match status" value="1"/>
</dbReference>
<dbReference type="Gene3D" id="3.80.10.10">
    <property type="entry name" value="Ribonuclease Inhibitor"/>
    <property type="match status" value="2"/>
</dbReference>
<protein>
    <submittedName>
        <fullName evidence="2">Uncharacterized protein</fullName>
    </submittedName>
</protein>
<dbReference type="PANTHER" id="PTHR24111">
    <property type="entry name" value="LEUCINE-RICH REPEAT-CONTAINING PROTEIN 34"/>
    <property type="match status" value="1"/>
</dbReference>